<gene>
    <name evidence="3" type="ORF">PG991_006708</name>
</gene>
<dbReference type="EMBL" id="JAQQWI010000008">
    <property type="protein sequence ID" value="KAK8023469.1"/>
    <property type="molecule type" value="Genomic_DNA"/>
</dbReference>
<evidence type="ECO:0000313" key="4">
    <source>
        <dbReference type="Proteomes" id="UP001396898"/>
    </source>
</evidence>
<feature type="compositionally biased region" description="Polar residues" evidence="1">
    <location>
        <begin position="52"/>
        <end position="69"/>
    </location>
</feature>
<feature type="transmembrane region" description="Helical" evidence="2">
    <location>
        <begin position="629"/>
        <end position="652"/>
    </location>
</feature>
<keyword evidence="2" id="KW-0472">Membrane</keyword>
<organism evidence="3 4">
    <name type="scientific">Apiospora marii</name>
    <dbReference type="NCBI Taxonomy" id="335849"/>
    <lineage>
        <taxon>Eukaryota</taxon>
        <taxon>Fungi</taxon>
        <taxon>Dikarya</taxon>
        <taxon>Ascomycota</taxon>
        <taxon>Pezizomycotina</taxon>
        <taxon>Sordariomycetes</taxon>
        <taxon>Xylariomycetidae</taxon>
        <taxon>Amphisphaeriales</taxon>
        <taxon>Apiosporaceae</taxon>
        <taxon>Apiospora</taxon>
    </lineage>
</organism>
<reference evidence="3 4" key="1">
    <citation type="submission" date="2023-01" db="EMBL/GenBank/DDBJ databases">
        <title>Analysis of 21 Apiospora genomes using comparative genomics revels a genus with tremendous synthesis potential of carbohydrate active enzymes and secondary metabolites.</title>
        <authorList>
            <person name="Sorensen T."/>
        </authorList>
    </citation>
    <scope>NUCLEOTIDE SEQUENCE [LARGE SCALE GENOMIC DNA]</scope>
    <source>
        <strain evidence="3 4">CBS 20057</strain>
    </source>
</reference>
<proteinExistence type="predicted"/>
<comment type="caution">
    <text evidence="3">The sequence shown here is derived from an EMBL/GenBank/DDBJ whole genome shotgun (WGS) entry which is preliminary data.</text>
</comment>
<dbReference type="InterPro" id="IPR021514">
    <property type="entry name" value="DUF3176"/>
</dbReference>
<feature type="compositionally biased region" description="Pro residues" evidence="1">
    <location>
        <begin position="16"/>
        <end position="29"/>
    </location>
</feature>
<keyword evidence="4" id="KW-1185">Reference proteome</keyword>
<dbReference type="Proteomes" id="UP001396898">
    <property type="component" value="Unassembled WGS sequence"/>
</dbReference>
<feature type="region of interest" description="Disordered" evidence="1">
    <location>
        <begin position="1"/>
        <end position="73"/>
    </location>
</feature>
<dbReference type="PANTHER" id="PTHR35394:SF5">
    <property type="entry name" value="DUF3176 DOMAIN-CONTAINING PROTEIN"/>
    <property type="match status" value="1"/>
</dbReference>
<evidence type="ECO:0000313" key="3">
    <source>
        <dbReference type="EMBL" id="KAK8023469.1"/>
    </source>
</evidence>
<dbReference type="Pfam" id="PF11374">
    <property type="entry name" value="DUF3176"/>
    <property type="match status" value="1"/>
</dbReference>
<protein>
    <submittedName>
        <fullName evidence="3">Uncharacterized protein</fullName>
    </submittedName>
</protein>
<dbReference type="PANTHER" id="PTHR35394">
    <property type="entry name" value="DUF3176 DOMAIN-CONTAINING PROTEIN"/>
    <property type="match status" value="1"/>
</dbReference>
<feature type="transmembrane region" description="Helical" evidence="2">
    <location>
        <begin position="92"/>
        <end position="112"/>
    </location>
</feature>
<evidence type="ECO:0000256" key="1">
    <source>
        <dbReference type="SAM" id="MobiDB-lite"/>
    </source>
</evidence>
<accession>A0ABR1RZW5</accession>
<sequence length="742" mass="81999">MASPPNGLPLTAMPKSPAPPPAPPPPPPSTTTQEQLAVQPAARDPAELTAHDSATASPARSGKPNTTLSTEKEGGCSTYVNRRRLGQWNVELLMVFFVFAIPFIAFGTLFPYRGQPLPQWPFRITINSLLAVYSTILKAAISLVVSSGIAQLQWSWLGSAPQRPLHDVVRYDDAGRGPWGAMRLLWAHRLRQPLTALGALIMVLNIGVDPFPQQILRTVDCSVHLDERQALLPRTNLFGDFENLVSLYNSYSKDQLDLRSAVSDGIMSSGVTQVAQCTTGNCAFPTAFTTLGICHRCHDISDRVIVDRVCVPAFPLWRTKWDNCPVNSSVVINSTRYHDGGYTRTTFAWPTVETYNQSMPKTLPPMEVFSMSSGASVYDMTAYFMAGETLYSQARVDPFTGQPIDGCEKKKNWPCSGHGAAQCTLTFCVKEYSATVEAGRTKETLLSQSTPMELPPPGFPYFPDTGNMPAILDSWCVDGNMGRDLEQRGYRFNPQDRWQAFNVSKDNETASPIYPSLFTKGCLFAIPSHGDLIMSIYDIFAAFGHVLKTPPNINGRLRPFSNQVLPETQEILHVYNYGKVDFEWVDNIMANLSESLTRFLRTHGNPTSNYSSPAKGLVWQQTVCGRIDWWWSAYPITLAISTLLFFALVVSLQDGETPVWKSSPLAWILCRAEEKTQGGPTDHASSMQRPGIDELEKDAENIKVSLRTDPTPCYQVESVEGNVRRRKACKVGTSTSPSSDAA</sequence>
<name>A0ABR1RZW5_9PEZI</name>
<keyword evidence="2" id="KW-1133">Transmembrane helix</keyword>
<keyword evidence="2" id="KW-0812">Transmembrane</keyword>
<evidence type="ECO:0000256" key="2">
    <source>
        <dbReference type="SAM" id="Phobius"/>
    </source>
</evidence>